<evidence type="ECO:0008006" key="3">
    <source>
        <dbReference type="Google" id="ProtNLM"/>
    </source>
</evidence>
<protein>
    <recommendedName>
        <fullName evidence="3">DUF4242 domain-containing protein</fullName>
    </recommendedName>
</protein>
<dbReference type="InterPro" id="IPR025336">
    <property type="entry name" value="SCO4226-like"/>
</dbReference>
<organism evidence="1 2">
    <name type="scientific">Bordetella bronchialis</name>
    <dbReference type="NCBI Taxonomy" id="463025"/>
    <lineage>
        <taxon>Bacteria</taxon>
        <taxon>Pseudomonadati</taxon>
        <taxon>Pseudomonadota</taxon>
        <taxon>Betaproteobacteria</taxon>
        <taxon>Burkholderiales</taxon>
        <taxon>Alcaligenaceae</taxon>
        <taxon>Bordetella</taxon>
    </lineage>
</organism>
<accession>A0A193FS35</accession>
<dbReference type="Proteomes" id="UP000092213">
    <property type="component" value="Chromosome"/>
</dbReference>
<proteinExistence type="predicted"/>
<dbReference type="EMBL" id="CP016171">
    <property type="protein sequence ID" value="ANN70445.1"/>
    <property type="molecule type" value="Genomic_DNA"/>
</dbReference>
<sequence>METFVIRRQSNWKDAAELGIAAGVSARVGNEEMPRQVRWIRSYVVREADGRLGTVCIYEATDAEALREHARRVGMGADEIVPVADTVVIREDPVPQPKAA</sequence>
<evidence type="ECO:0000313" key="2">
    <source>
        <dbReference type="Proteomes" id="UP000092213"/>
    </source>
</evidence>
<dbReference type="Pfam" id="PF14026">
    <property type="entry name" value="SCO4226-like"/>
    <property type="match status" value="1"/>
</dbReference>
<gene>
    <name evidence="1" type="ORF">BAU08_03050</name>
</gene>
<reference evidence="1 2" key="1">
    <citation type="submission" date="2016-06" db="EMBL/GenBank/DDBJ databases">
        <title>Complete genome sequences of Bordetella bronchialis and Bordetella flabilis.</title>
        <authorList>
            <person name="LiPuma J.J."/>
            <person name="Spilker T."/>
        </authorList>
    </citation>
    <scope>NUCLEOTIDE SEQUENCE [LARGE SCALE GENOMIC DNA]</scope>
    <source>
        <strain evidence="1 2">AU17976</strain>
    </source>
</reference>
<name>A0A193FS35_9BORD</name>
<dbReference type="RefSeq" id="WP_066668051.1">
    <property type="nucleotide sequence ID" value="NZ_CP016171.1"/>
</dbReference>
<dbReference type="AlphaFoldDB" id="A0A193FS35"/>
<dbReference type="STRING" id="463025.BAU08_03050"/>
<evidence type="ECO:0000313" key="1">
    <source>
        <dbReference type="EMBL" id="ANN70445.1"/>
    </source>
</evidence>